<protein>
    <submittedName>
        <fullName evidence="1">Uncharacterized protein</fullName>
    </submittedName>
</protein>
<reference evidence="1" key="1">
    <citation type="submission" date="2014-11" db="EMBL/GenBank/DDBJ databases">
        <authorList>
            <person name="Amaro Gonzalez C."/>
        </authorList>
    </citation>
    <scope>NUCLEOTIDE SEQUENCE</scope>
</reference>
<organism evidence="1">
    <name type="scientific">Anguilla anguilla</name>
    <name type="common">European freshwater eel</name>
    <name type="synonym">Muraena anguilla</name>
    <dbReference type="NCBI Taxonomy" id="7936"/>
    <lineage>
        <taxon>Eukaryota</taxon>
        <taxon>Metazoa</taxon>
        <taxon>Chordata</taxon>
        <taxon>Craniata</taxon>
        <taxon>Vertebrata</taxon>
        <taxon>Euteleostomi</taxon>
        <taxon>Actinopterygii</taxon>
        <taxon>Neopterygii</taxon>
        <taxon>Teleostei</taxon>
        <taxon>Anguilliformes</taxon>
        <taxon>Anguillidae</taxon>
        <taxon>Anguilla</taxon>
    </lineage>
</organism>
<name>A0A0E9T656_ANGAN</name>
<sequence>MLASSLKKQEFYVETQNILVKAQNGQNPLPVSYNRFLKSHFSIPCIPSSNHVAGIS</sequence>
<dbReference type="AlphaFoldDB" id="A0A0E9T656"/>
<proteinExistence type="predicted"/>
<dbReference type="EMBL" id="GBXM01059695">
    <property type="protein sequence ID" value="JAH48882.1"/>
    <property type="molecule type" value="Transcribed_RNA"/>
</dbReference>
<accession>A0A0E9T656</accession>
<evidence type="ECO:0000313" key="1">
    <source>
        <dbReference type="EMBL" id="JAH48882.1"/>
    </source>
</evidence>
<reference evidence="1" key="2">
    <citation type="journal article" date="2015" name="Fish Shellfish Immunol.">
        <title>Early steps in the European eel (Anguilla anguilla)-Vibrio vulnificus interaction in the gills: Role of the RtxA13 toxin.</title>
        <authorList>
            <person name="Callol A."/>
            <person name="Pajuelo D."/>
            <person name="Ebbesson L."/>
            <person name="Teles M."/>
            <person name="MacKenzie S."/>
            <person name="Amaro C."/>
        </authorList>
    </citation>
    <scope>NUCLEOTIDE SEQUENCE</scope>
</reference>